<reference evidence="2 3" key="1">
    <citation type="submission" date="2016-10" db="EMBL/GenBank/DDBJ databases">
        <authorList>
            <person name="de Groot N.N."/>
        </authorList>
    </citation>
    <scope>NUCLEOTIDE SEQUENCE [LARGE SCALE GENOMIC DNA]</scope>
    <source>
        <strain evidence="2 3">LMG 27731</strain>
    </source>
</reference>
<dbReference type="InterPro" id="IPR041657">
    <property type="entry name" value="HTH_17"/>
</dbReference>
<evidence type="ECO:0000313" key="2">
    <source>
        <dbReference type="EMBL" id="SFU23171.1"/>
    </source>
</evidence>
<gene>
    <name evidence="2" type="ORF">SAMN05192563_102047</name>
</gene>
<dbReference type="SUPFAM" id="SSF46955">
    <property type="entry name" value="Putative DNA-binding domain"/>
    <property type="match status" value="1"/>
</dbReference>
<organism evidence="2 3">
    <name type="scientific">Paraburkholderia aspalathi</name>
    <dbReference type="NCBI Taxonomy" id="1324617"/>
    <lineage>
        <taxon>Bacteria</taxon>
        <taxon>Pseudomonadati</taxon>
        <taxon>Pseudomonadota</taxon>
        <taxon>Betaproteobacteria</taxon>
        <taxon>Burkholderiales</taxon>
        <taxon>Burkholderiaceae</taxon>
        <taxon>Paraburkholderia</taxon>
    </lineage>
</organism>
<sequence length="74" mass="8207">MKKTEQATSAHAPSIRELVDDVKAAALLGTSVNTLANWRATKRYPLPYVKVGRLVRYRMSDIEAFIASNTVSDL</sequence>
<evidence type="ECO:0000313" key="3">
    <source>
        <dbReference type="Proteomes" id="UP000198844"/>
    </source>
</evidence>
<dbReference type="AlphaFoldDB" id="A0A1I7EGX5"/>
<dbReference type="InterPro" id="IPR009061">
    <property type="entry name" value="DNA-bd_dom_put_sf"/>
</dbReference>
<dbReference type="OrthoDB" id="5609458at2"/>
<proteinExistence type="predicted"/>
<name>A0A1I7EGX5_9BURK</name>
<evidence type="ECO:0000259" key="1">
    <source>
        <dbReference type="Pfam" id="PF12728"/>
    </source>
</evidence>
<dbReference type="Proteomes" id="UP000198844">
    <property type="component" value="Unassembled WGS sequence"/>
</dbReference>
<feature type="domain" description="Helix-turn-helix" evidence="1">
    <location>
        <begin position="24"/>
        <end position="69"/>
    </location>
</feature>
<accession>A0A1I7EGX5</accession>
<dbReference type="RefSeq" id="WP_093640340.1">
    <property type="nucleotide sequence ID" value="NZ_FPBH01000020.1"/>
</dbReference>
<dbReference type="EMBL" id="FPBH01000020">
    <property type="protein sequence ID" value="SFU23171.1"/>
    <property type="molecule type" value="Genomic_DNA"/>
</dbReference>
<protein>
    <submittedName>
        <fullName evidence="2">Helix-turn-helix domain-containing protein</fullName>
    </submittedName>
</protein>
<dbReference type="Pfam" id="PF12728">
    <property type="entry name" value="HTH_17"/>
    <property type="match status" value="1"/>
</dbReference>